<evidence type="ECO:0000256" key="2">
    <source>
        <dbReference type="SAM" id="Phobius"/>
    </source>
</evidence>
<evidence type="ECO:0000256" key="1">
    <source>
        <dbReference type="SAM" id="MobiDB-lite"/>
    </source>
</evidence>
<evidence type="ECO:0000313" key="3">
    <source>
        <dbReference type="EMBL" id="CAL5078356.1"/>
    </source>
</evidence>
<reference evidence="3 4" key="2">
    <citation type="submission" date="2024-10" db="EMBL/GenBank/DDBJ databases">
        <authorList>
            <person name="Ryan C."/>
        </authorList>
    </citation>
    <scope>NUCLEOTIDE SEQUENCE [LARGE SCALE GENOMIC DNA]</scope>
</reference>
<reference evidence="4" key="1">
    <citation type="submission" date="2024-06" db="EMBL/GenBank/DDBJ databases">
        <authorList>
            <person name="Ryan C."/>
        </authorList>
    </citation>
    <scope>NUCLEOTIDE SEQUENCE [LARGE SCALE GENOMIC DNA]</scope>
</reference>
<organism evidence="3 4">
    <name type="scientific">Urochloa decumbens</name>
    <dbReference type="NCBI Taxonomy" id="240449"/>
    <lineage>
        <taxon>Eukaryota</taxon>
        <taxon>Viridiplantae</taxon>
        <taxon>Streptophyta</taxon>
        <taxon>Embryophyta</taxon>
        <taxon>Tracheophyta</taxon>
        <taxon>Spermatophyta</taxon>
        <taxon>Magnoliopsida</taxon>
        <taxon>Liliopsida</taxon>
        <taxon>Poales</taxon>
        <taxon>Poaceae</taxon>
        <taxon>PACMAD clade</taxon>
        <taxon>Panicoideae</taxon>
        <taxon>Panicodae</taxon>
        <taxon>Paniceae</taxon>
        <taxon>Melinidinae</taxon>
        <taxon>Urochloa</taxon>
    </lineage>
</organism>
<keyword evidence="2" id="KW-0472">Membrane</keyword>
<feature type="region of interest" description="Disordered" evidence="1">
    <location>
        <begin position="116"/>
        <end position="185"/>
    </location>
</feature>
<dbReference type="AlphaFoldDB" id="A0ABC9FNA5"/>
<feature type="compositionally biased region" description="Basic and acidic residues" evidence="1">
    <location>
        <begin position="140"/>
        <end position="169"/>
    </location>
</feature>
<accession>A0ABC9FNA5</accession>
<dbReference type="Proteomes" id="UP001497457">
    <property type="component" value="Chromosome 7b"/>
</dbReference>
<dbReference type="EMBL" id="OZ075117">
    <property type="protein sequence ID" value="CAL5078356.1"/>
    <property type="molecule type" value="Genomic_DNA"/>
</dbReference>
<sequence length="312" mass="31910">MGLPAPPTSSVGKESARAHLVVARAGAAPAWARTGTVSAALRPSSLPLAAAGAARLGGGGRGGGERGGGGASRLAGAAVYTSLRRPVAPAIKASPFFPSYGTTAVLCRARHAGIEGDGERGAGAGGEGDGDGGGVEGAGVDDHGNGGDGYNGKKDCAFDQGKGAEEDPRSAPAGGGGAGGDRRNAEKAGNFAKVPDAEEASGGGGGGDRAHQACWERMLLRWALIQGVVTVFLLGFSVYIAFMLCFDTIVRKVATKYLKDDELRMLVAEAVKDVSYRVTEPINPIVQWKKLSKNKKLSVYCGVLYVFLYFIL</sequence>
<name>A0ABC9FNA5_9POAL</name>
<keyword evidence="2" id="KW-1133">Transmembrane helix</keyword>
<feature type="transmembrane region" description="Helical" evidence="2">
    <location>
        <begin position="222"/>
        <end position="246"/>
    </location>
</feature>
<protein>
    <submittedName>
        <fullName evidence="3">Uncharacterized protein</fullName>
    </submittedName>
</protein>
<keyword evidence="2" id="KW-0812">Transmembrane</keyword>
<keyword evidence="4" id="KW-1185">Reference proteome</keyword>
<evidence type="ECO:0000313" key="4">
    <source>
        <dbReference type="Proteomes" id="UP001497457"/>
    </source>
</evidence>
<feature type="compositionally biased region" description="Gly residues" evidence="1">
    <location>
        <begin position="121"/>
        <end position="137"/>
    </location>
</feature>
<proteinExistence type="predicted"/>
<gene>
    <name evidence="3" type="ORF">URODEC1_LOCUS107084</name>
</gene>
<feature type="transmembrane region" description="Helical" evidence="2">
    <location>
        <begin position="297"/>
        <end position="311"/>
    </location>
</feature>